<evidence type="ECO:0000313" key="8">
    <source>
        <dbReference type="EMBL" id="ETO15080.1"/>
    </source>
</evidence>
<name>X6MPQ8_RETFI</name>
<protein>
    <submittedName>
        <fullName evidence="8">ABC transporter</fullName>
    </submittedName>
</protein>
<feature type="transmembrane region" description="Helical" evidence="6">
    <location>
        <begin position="157"/>
        <end position="180"/>
    </location>
</feature>
<accession>X6MPQ8</accession>
<keyword evidence="4 6" id="KW-1133">Transmembrane helix</keyword>
<keyword evidence="2" id="KW-0813">Transport</keyword>
<comment type="subcellular location">
    <subcellularLocation>
        <location evidence="1">Membrane</location>
        <topology evidence="1">Multi-pass membrane protein</topology>
    </subcellularLocation>
</comment>
<evidence type="ECO:0000256" key="5">
    <source>
        <dbReference type="ARBA" id="ARBA00023136"/>
    </source>
</evidence>
<reference evidence="8 9" key="1">
    <citation type="journal article" date="2013" name="Curr. Biol.">
        <title>The Genome of the Foraminiferan Reticulomyxa filosa.</title>
        <authorList>
            <person name="Glockner G."/>
            <person name="Hulsmann N."/>
            <person name="Schleicher M."/>
            <person name="Noegel A.A."/>
            <person name="Eichinger L."/>
            <person name="Gallinger C."/>
            <person name="Pawlowski J."/>
            <person name="Sierra R."/>
            <person name="Euteneuer U."/>
            <person name="Pillet L."/>
            <person name="Moustafa A."/>
            <person name="Platzer M."/>
            <person name="Groth M."/>
            <person name="Szafranski K."/>
            <person name="Schliwa M."/>
        </authorList>
    </citation>
    <scope>NUCLEOTIDE SEQUENCE [LARGE SCALE GENOMIC DNA]</scope>
</reference>
<comment type="caution">
    <text evidence="8">The sequence shown here is derived from an EMBL/GenBank/DDBJ whole genome shotgun (WGS) entry which is preliminary data.</text>
</comment>
<evidence type="ECO:0000259" key="7">
    <source>
        <dbReference type="Pfam" id="PF01061"/>
    </source>
</evidence>
<dbReference type="InterPro" id="IPR013525">
    <property type="entry name" value="ABC2_TM"/>
</dbReference>
<dbReference type="AlphaFoldDB" id="X6MPQ8"/>
<gene>
    <name evidence="8" type="ORF">RFI_22285</name>
</gene>
<evidence type="ECO:0000313" key="9">
    <source>
        <dbReference type="Proteomes" id="UP000023152"/>
    </source>
</evidence>
<evidence type="ECO:0000256" key="3">
    <source>
        <dbReference type="ARBA" id="ARBA00022692"/>
    </source>
</evidence>
<dbReference type="GO" id="GO:0016020">
    <property type="term" value="C:membrane"/>
    <property type="evidence" value="ECO:0007669"/>
    <property type="project" value="UniProtKB-SubCell"/>
</dbReference>
<dbReference type="Pfam" id="PF01061">
    <property type="entry name" value="ABC2_membrane"/>
    <property type="match status" value="1"/>
</dbReference>
<evidence type="ECO:0000256" key="6">
    <source>
        <dbReference type="SAM" id="Phobius"/>
    </source>
</evidence>
<dbReference type="PANTHER" id="PTHR48041">
    <property type="entry name" value="ABC TRANSPORTER G FAMILY MEMBER 28"/>
    <property type="match status" value="1"/>
</dbReference>
<dbReference type="OrthoDB" id="66620at2759"/>
<feature type="domain" description="ABC-2 type transporter transmembrane" evidence="7">
    <location>
        <begin position="105"/>
        <end position="190"/>
    </location>
</feature>
<feature type="transmembrane region" description="Helical" evidence="6">
    <location>
        <begin position="122"/>
        <end position="142"/>
    </location>
</feature>
<evidence type="ECO:0000256" key="2">
    <source>
        <dbReference type="ARBA" id="ARBA00022448"/>
    </source>
</evidence>
<dbReference type="EMBL" id="ASPP01019486">
    <property type="protein sequence ID" value="ETO15080.1"/>
    <property type="molecule type" value="Genomic_DNA"/>
</dbReference>
<keyword evidence="3 6" id="KW-0812">Transmembrane</keyword>
<keyword evidence="5 6" id="KW-0472">Membrane</keyword>
<dbReference type="GO" id="GO:0140359">
    <property type="term" value="F:ABC-type transporter activity"/>
    <property type="evidence" value="ECO:0007669"/>
    <property type="project" value="InterPro"/>
</dbReference>
<sequence length="210" mass="24445">MADGLVVYNGKAGQEPVNYFSKLGLVCPSYLYDESFFFYNPADYFLDIVSRDFRNEQGSEERIQKLKEEWQKVEKETITHETSVTESLKELEKESGTVRSSFPIQFQVLMKRGFRQVFRNKFALTIRLFFSLLFSLILSAVYSNTGYGQKSIQDRTGILFFVVVNQSFQALISTVNAFTVEKAIIIRERQVLFIFLKHLKHCKLIMIIIE</sequence>
<dbReference type="Proteomes" id="UP000023152">
    <property type="component" value="Unassembled WGS sequence"/>
</dbReference>
<organism evidence="8 9">
    <name type="scientific">Reticulomyxa filosa</name>
    <dbReference type="NCBI Taxonomy" id="46433"/>
    <lineage>
        <taxon>Eukaryota</taxon>
        <taxon>Sar</taxon>
        <taxon>Rhizaria</taxon>
        <taxon>Retaria</taxon>
        <taxon>Foraminifera</taxon>
        <taxon>Monothalamids</taxon>
        <taxon>Reticulomyxidae</taxon>
        <taxon>Reticulomyxa</taxon>
    </lineage>
</organism>
<dbReference type="PANTHER" id="PTHR48041:SF139">
    <property type="entry name" value="PROTEIN SCARLET"/>
    <property type="match status" value="1"/>
</dbReference>
<dbReference type="InterPro" id="IPR050352">
    <property type="entry name" value="ABCG_transporters"/>
</dbReference>
<evidence type="ECO:0000256" key="4">
    <source>
        <dbReference type="ARBA" id="ARBA00022989"/>
    </source>
</evidence>
<proteinExistence type="predicted"/>
<keyword evidence="9" id="KW-1185">Reference proteome</keyword>
<evidence type="ECO:0000256" key="1">
    <source>
        <dbReference type="ARBA" id="ARBA00004141"/>
    </source>
</evidence>